<gene>
    <name evidence="1" type="ORF">CO058_02825</name>
</gene>
<protein>
    <submittedName>
        <fullName evidence="1">Uncharacterized protein</fullName>
    </submittedName>
</protein>
<accession>A0A2M8ELE5</accession>
<evidence type="ECO:0000313" key="1">
    <source>
        <dbReference type="EMBL" id="PJC23517.1"/>
    </source>
</evidence>
<dbReference type="EMBL" id="PFSJ01000022">
    <property type="protein sequence ID" value="PJC23517.1"/>
    <property type="molecule type" value="Genomic_DNA"/>
</dbReference>
<evidence type="ECO:0000313" key="2">
    <source>
        <dbReference type="Proteomes" id="UP000229756"/>
    </source>
</evidence>
<proteinExistence type="predicted"/>
<dbReference type="AlphaFoldDB" id="A0A2M8ELE5"/>
<organism evidence="1 2">
    <name type="scientific">candidate division WWE3 bacterium CG_4_9_14_0_2_um_filter_35_11</name>
    <dbReference type="NCBI Taxonomy" id="1975077"/>
    <lineage>
        <taxon>Bacteria</taxon>
        <taxon>Katanobacteria</taxon>
    </lineage>
</organism>
<sequence>MKKLFTKNYNLTAIGGDNYELKETRTSLLLCVEKDWHLIKVTASAKNAKQKNSTDDDDLRMVLNGYELGKYEIPQGQEHYKGFDIAASWNGATLKGNSKTVYLFFYATQVGDNQLQFYADGKPYLDSIEFYKLDTTEIFNLSELKPSSIEDVDRSGIPWMSFVFIGPAPVEMKILASAESGKQKTKQMETI</sequence>
<name>A0A2M8ELE5_UNCKA</name>
<reference evidence="2" key="1">
    <citation type="submission" date="2017-09" db="EMBL/GenBank/DDBJ databases">
        <title>Depth-based differentiation of microbial function through sediment-hosted aquifers and enrichment of novel symbionts in the deep terrestrial subsurface.</title>
        <authorList>
            <person name="Probst A.J."/>
            <person name="Ladd B."/>
            <person name="Jarett J.K."/>
            <person name="Geller-Mcgrath D.E."/>
            <person name="Sieber C.M.K."/>
            <person name="Emerson J.B."/>
            <person name="Anantharaman K."/>
            <person name="Thomas B.C."/>
            <person name="Malmstrom R."/>
            <person name="Stieglmeier M."/>
            <person name="Klingl A."/>
            <person name="Woyke T."/>
            <person name="Ryan C.M."/>
            <person name="Banfield J.F."/>
        </authorList>
    </citation>
    <scope>NUCLEOTIDE SEQUENCE [LARGE SCALE GENOMIC DNA]</scope>
</reference>
<comment type="caution">
    <text evidence="1">The sequence shown here is derived from an EMBL/GenBank/DDBJ whole genome shotgun (WGS) entry which is preliminary data.</text>
</comment>
<dbReference type="Proteomes" id="UP000229756">
    <property type="component" value="Unassembled WGS sequence"/>
</dbReference>